<evidence type="ECO:0008006" key="4">
    <source>
        <dbReference type="Google" id="ProtNLM"/>
    </source>
</evidence>
<dbReference type="EMBL" id="BDQF01000014">
    <property type="protein sequence ID" value="GAW83200.1"/>
    <property type="molecule type" value="Genomic_DNA"/>
</dbReference>
<dbReference type="GeneID" id="39749943"/>
<protein>
    <recommendedName>
        <fullName evidence="4">Plasmodium RESA N-terminal domain-containing protein</fullName>
    </recommendedName>
</protein>
<accession>A0A1Y1JLV5</accession>
<dbReference type="AlphaFoldDB" id="A0A1Y1JLV5"/>
<name>A0A1Y1JLV5_PLAGO</name>
<dbReference type="InterPro" id="IPR006496">
    <property type="entry name" value="CHP01606_Plasmodium_spp"/>
</dbReference>
<reference evidence="3" key="1">
    <citation type="submission" date="2017-04" db="EMBL/GenBank/DDBJ databases">
        <title>Plasmodium gonderi genome.</title>
        <authorList>
            <person name="Arisue N."/>
            <person name="Honma H."/>
            <person name="Kawai S."/>
            <person name="Tougan T."/>
            <person name="Tanabe K."/>
            <person name="Horii T."/>
        </authorList>
    </citation>
    <scope>NUCLEOTIDE SEQUENCE [LARGE SCALE GENOMIC DNA]</scope>
    <source>
        <strain evidence="3">ATCC 30045</strain>
    </source>
</reference>
<dbReference type="RefSeq" id="XP_028545789.1">
    <property type="nucleotide sequence ID" value="XM_028689988.1"/>
</dbReference>
<evidence type="ECO:0000313" key="2">
    <source>
        <dbReference type="EMBL" id="GAW83200.1"/>
    </source>
</evidence>
<feature type="signal peptide" evidence="1">
    <location>
        <begin position="1"/>
        <end position="16"/>
    </location>
</feature>
<gene>
    <name evidence="2" type="ORF">PGO_134720</name>
</gene>
<dbReference type="OrthoDB" id="379424at2759"/>
<dbReference type="Pfam" id="PF09688">
    <property type="entry name" value="Wx5_PLAF3D7"/>
    <property type="match status" value="1"/>
</dbReference>
<proteinExistence type="predicted"/>
<keyword evidence="1" id="KW-0732">Signal</keyword>
<dbReference type="Proteomes" id="UP000195521">
    <property type="component" value="Unassembled WGS sequence"/>
</dbReference>
<sequence>MVFFLWNIFPLILALGKFHYSYEWNNNLNCTTNKFFRSYPITYTPGKKYINGNRIGRQYKRILKSGNSNIFQANEESFHQGNGGVDNLTNFAHLQMNSGPLETEEAQYANQLCELNRRITLKWIETYVSMLKKYINFLVENNMNVEWSREMWFERWHTYLRTILVKIKRILVDGVYNMDMKEYYSYLHLHQSKNDFRVFLEIVKSEWKRIAAPQ</sequence>
<evidence type="ECO:0000313" key="3">
    <source>
        <dbReference type="Proteomes" id="UP000195521"/>
    </source>
</evidence>
<feature type="chain" id="PRO_5013027965" description="Plasmodium RESA N-terminal domain-containing protein" evidence="1">
    <location>
        <begin position="17"/>
        <end position="214"/>
    </location>
</feature>
<organism evidence="2 3">
    <name type="scientific">Plasmodium gonderi</name>
    <dbReference type="NCBI Taxonomy" id="77519"/>
    <lineage>
        <taxon>Eukaryota</taxon>
        <taxon>Sar</taxon>
        <taxon>Alveolata</taxon>
        <taxon>Apicomplexa</taxon>
        <taxon>Aconoidasida</taxon>
        <taxon>Haemosporida</taxon>
        <taxon>Plasmodiidae</taxon>
        <taxon>Plasmodium</taxon>
        <taxon>Plasmodium (Plasmodium)</taxon>
    </lineage>
</organism>
<comment type="caution">
    <text evidence="2">The sequence shown here is derived from an EMBL/GenBank/DDBJ whole genome shotgun (WGS) entry which is preliminary data.</text>
</comment>
<keyword evidence="3" id="KW-1185">Reference proteome</keyword>
<evidence type="ECO:0000256" key="1">
    <source>
        <dbReference type="SAM" id="SignalP"/>
    </source>
</evidence>